<proteinExistence type="predicted"/>
<sequence>MKSQNFIYTKLGLYPVVNPDVLKHESGHLVTAAPSNCSYSKAAMQAICGPRPKSTLVQECGDSVKQLTRQKEVTLVWVPEHTGVPGNERADEMTW</sequence>
<gene>
    <name evidence="2" type="ORF">NQ317_002336</name>
</gene>
<dbReference type="EMBL" id="JAPWTJ010000144">
    <property type="protein sequence ID" value="KAJ8982109.1"/>
    <property type="molecule type" value="Genomic_DNA"/>
</dbReference>
<dbReference type="InterPro" id="IPR012337">
    <property type="entry name" value="RNaseH-like_sf"/>
</dbReference>
<dbReference type="InterPro" id="IPR002156">
    <property type="entry name" value="RNaseH_domain"/>
</dbReference>
<reference evidence="2" key="1">
    <citation type="journal article" date="2023" name="Insect Mol. Biol.">
        <title>Genome sequencing provides insights into the evolution of gene families encoding plant cell wall-degrading enzymes in longhorned beetles.</title>
        <authorList>
            <person name="Shin N.R."/>
            <person name="Okamura Y."/>
            <person name="Kirsch R."/>
            <person name="Pauchet Y."/>
        </authorList>
    </citation>
    <scope>NUCLEOTIDE SEQUENCE</scope>
    <source>
        <strain evidence="2">MMC_N1</strain>
    </source>
</reference>
<feature type="domain" description="RNase H type-1" evidence="1">
    <location>
        <begin position="59"/>
        <end position="93"/>
    </location>
</feature>
<evidence type="ECO:0000313" key="3">
    <source>
        <dbReference type="Proteomes" id="UP001162164"/>
    </source>
</evidence>
<evidence type="ECO:0000259" key="1">
    <source>
        <dbReference type="Pfam" id="PF00075"/>
    </source>
</evidence>
<organism evidence="2 3">
    <name type="scientific">Molorchus minor</name>
    <dbReference type="NCBI Taxonomy" id="1323400"/>
    <lineage>
        <taxon>Eukaryota</taxon>
        <taxon>Metazoa</taxon>
        <taxon>Ecdysozoa</taxon>
        <taxon>Arthropoda</taxon>
        <taxon>Hexapoda</taxon>
        <taxon>Insecta</taxon>
        <taxon>Pterygota</taxon>
        <taxon>Neoptera</taxon>
        <taxon>Endopterygota</taxon>
        <taxon>Coleoptera</taxon>
        <taxon>Polyphaga</taxon>
        <taxon>Cucujiformia</taxon>
        <taxon>Chrysomeloidea</taxon>
        <taxon>Cerambycidae</taxon>
        <taxon>Lamiinae</taxon>
        <taxon>Monochamini</taxon>
        <taxon>Molorchus</taxon>
    </lineage>
</organism>
<dbReference type="Gene3D" id="3.30.420.10">
    <property type="entry name" value="Ribonuclease H-like superfamily/Ribonuclease H"/>
    <property type="match status" value="1"/>
</dbReference>
<accession>A0ABQ9JVZ3</accession>
<dbReference type="SUPFAM" id="SSF53098">
    <property type="entry name" value="Ribonuclease H-like"/>
    <property type="match status" value="1"/>
</dbReference>
<protein>
    <recommendedName>
        <fullName evidence="1">RNase H type-1 domain-containing protein</fullName>
    </recommendedName>
</protein>
<dbReference type="InterPro" id="IPR036397">
    <property type="entry name" value="RNaseH_sf"/>
</dbReference>
<name>A0ABQ9JVZ3_9CUCU</name>
<dbReference type="Pfam" id="PF00075">
    <property type="entry name" value="RNase_H"/>
    <property type="match status" value="1"/>
</dbReference>
<dbReference type="Proteomes" id="UP001162164">
    <property type="component" value="Unassembled WGS sequence"/>
</dbReference>
<comment type="caution">
    <text evidence="2">The sequence shown here is derived from an EMBL/GenBank/DDBJ whole genome shotgun (WGS) entry which is preliminary data.</text>
</comment>
<evidence type="ECO:0000313" key="2">
    <source>
        <dbReference type="EMBL" id="KAJ8982109.1"/>
    </source>
</evidence>
<keyword evidence="3" id="KW-1185">Reference proteome</keyword>